<dbReference type="AlphaFoldDB" id="X1C0Z6"/>
<reference evidence="1" key="1">
    <citation type="journal article" date="2014" name="Front. Microbiol.">
        <title>High frequency of phylogenetically diverse reductive dehalogenase-homologous genes in deep subseafloor sedimentary metagenomes.</title>
        <authorList>
            <person name="Kawai M."/>
            <person name="Futagami T."/>
            <person name="Toyoda A."/>
            <person name="Takaki Y."/>
            <person name="Nishi S."/>
            <person name="Hori S."/>
            <person name="Arai W."/>
            <person name="Tsubouchi T."/>
            <person name="Morono Y."/>
            <person name="Uchiyama I."/>
            <person name="Ito T."/>
            <person name="Fujiyama A."/>
            <person name="Inagaki F."/>
            <person name="Takami H."/>
        </authorList>
    </citation>
    <scope>NUCLEOTIDE SEQUENCE</scope>
    <source>
        <strain evidence="1">Expedition CK06-06</strain>
    </source>
</reference>
<feature type="non-terminal residue" evidence="1">
    <location>
        <position position="1"/>
    </location>
</feature>
<dbReference type="InterPro" id="IPR042111">
    <property type="entry name" value="Adenylosuccinate_synth_dom3"/>
</dbReference>
<evidence type="ECO:0008006" key="2">
    <source>
        <dbReference type="Google" id="ProtNLM"/>
    </source>
</evidence>
<accession>X1C0Z6</accession>
<dbReference type="Gene3D" id="3.90.170.10">
    <property type="entry name" value="Adenylosuccinate Synthetase, subunit A, domain 3"/>
    <property type="match status" value="1"/>
</dbReference>
<dbReference type="EMBL" id="BART01020238">
    <property type="protein sequence ID" value="GAH01786.1"/>
    <property type="molecule type" value="Genomic_DNA"/>
</dbReference>
<sequence>DTMKTYVEFIQEYLQTKIAMISIGPNRSDTIELINNIF</sequence>
<organism evidence="1">
    <name type="scientific">marine sediment metagenome</name>
    <dbReference type="NCBI Taxonomy" id="412755"/>
    <lineage>
        <taxon>unclassified sequences</taxon>
        <taxon>metagenomes</taxon>
        <taxon>ecological metagenomes</taxon>
    </lineage>
</organism>
<comment type="caution">
    <text evidence="1">The sequence shown here is derived from an EMBL/GenBank/DDBJ whole genome shotgun (WGS) entry which is preliminary data.</text>
</comment>
<name>X1C0Z6_9ZZZZ</name>
<evidence type="ECO:0000313" key="1">
    <source>
        <dbReference type="EMBL" id="GAH01786.1"/>
    </source>
</evidence>
<gene>
    <name evidence="1" type="ORF">S01H4_37636</name>
</gene>
<protein>
    <recommendedName>
        <fullName evidence="2">Adenylosuccinate synthase</fullName>
    </recommendedName>
</protein>
<proteinExistence type="predicted"/>